<gene>
    <name evidence="1" type="ORF">GJQ69_04835</name>
    <name evidence="2" type="ORF">GKP14_08715</name>
</gene>
<protein>
    <submittedName>
        <fullName evidence="1">Uncharacterized protein</fullName>
    </submittedName>
</protein>
<dbReference type="AlphaFoldDB" id="A0A859DV03"/>
<dbReference type="RefSeq" id="WP_157658937.1">
    <property type="nucleotide sequence ID" value="NZ_CP046051.1"/>
</dbReference>
<organism evidence="1 3">
    <name type="scientific">Caproicibacterium lactatifermentans</name>
    <dbReference type="NCBI Taxonomy" id="2666138"/>
    <lineage>
        <taxon>Bacteria</taxon>
        <taxon>Bacillati</taxon>
        <taxon>Bacillota</taxon>
        <taxon>Clostridia</taxon>
        <taxon>Eubacteriales</taxon>
        <taxon>Oscillospiraceae</taxon>
        <taxon>Caproicibacterium</taxon>
    </lineage>
</organism>
<reference evidence="2" key="2">
    <citation type="journal article" date="2021" name="Appl. Environ. Microbiol.">
        <title>Adaptability of a Caproate-Producing Bacterium Contributes to Its Dominance in an Anaerobic Fermentation System.</title>
        <authorList>
            <person name="Wang H."/>
            <person name="Gu Y."/>
            <person name="Zhou W."/>
            <person name="Zhao D."/>
            <person name="Qiao Z."/>
            <person name="Zheng J."/>
            <person name="Gao J."/>
            <person name="Chen X."/>
            <person name="Ren C."/>
            <person name="Xu Y."/>
        </authorList>
    </citation>
    <scope>NUCLEOTIDE SEQUENCE</scope>
    <source>
        <strain evidence="2">JNU-WLY1368</strain>
    </source>
</reference>
<reference evidence="3 4" key="1">
    <citation type="submission" date="2019-11" db="EMBL/GenBank/DDBJ databases">
        <authorList>
            <person name="Ren C."/>
            <person name="Wang H."/>
            <person name="Xu Y."/>
        </authorList>
    </citation>
    <scope>NUCLEOTIDE SEQUENCE [LARGE SCALE GENOMIC DNA]</scope>
    <source>
        <strain evidence="4">JNU-WLY1368</strain>
        <strain evidence="1 3">LBM 19010</strain>
    </source>
</reference>
<dbReference type="EMBL" id="CP046161">
    <property type="protein sequence ID" value="QKO31068.1"/>
    <property type="molecule type" value="Genomic_DNA"/>
</dbReference>
<keyword evidence="4" id="KW-1185">Reference proteome</keyword>
<evidence type="ECO:0000313" key="2">
    <source>
        <dbReference type="EMBL" id="QKO31068.1"/>
    </source>
</evidence>
<name>A0A859DV03_9FIRM</name>
<dbReference type="KEGG" id="clf:GJQ69_04835"/>
<evidence type="ECO:0000313" key="1">
    <source>
        <dbReference type="EMBL" id="QKN23861.1"/>
    </source>
</evidence>
<sequence>MWGDAVMILEQDSAVYEVENTQIEVERIYVGEIPLPDLIVRYFQEENAAGDSGRP</sequence>
<dbReference type="Proteomes" id="UP000509623">
    <property type="component" value="Chromosome"/>
</dbReference>
<dbReference type="EMBL" id="CP046051">
    <property type="protein sequence ID" value="QKN23861.1"/>
    <property type="molecule type" value="Genomic_DNA"/>
</dbReference>
<evidence type="ECO:0000313" key="4">
    <source>
        <dbReference type="Proteomes" id="UP000509623"/>
    </source>
</evidence>
<proteinExistence type="predicted"/>
<dbReference type="Proteomes" id="UP000501316">
    <property type="component" value="Chromosome"/>
</dbReference>
<reference evidence="2" key="3">
    <citation type="journal article" date="2022" name="Int. J. Syst. Evol. Microbiol.">
        <title>Caproicibacterium lactatifermentans sp. nov., isolated from pit clay used for the production of Chinese strong aroma-type liquor.</title>
        <authorList>
            <person name="Wang H."/>
            <person name="Gu Y."/>
            <person name="Zhao D."/>
            <person name="Qiao Z."/>
            <person name="Zheng J."/>
            <person name="Gao J."/>
            <person name="Ren C."/>
            <person name="Xu Y."/>
        </authorList>
    </citation>
    <scope>NUCLEOTIDE SEQUENCE</scope>
    <source>
        <strain evidence="2">JNU-WLY1368</strain>
    </source>
</reference>
<evidence type="ECO:0000313" key="3">
    <source>
        <dbReference type="Proteomes" id="UP000501316"/>
    </source>
</evidence>
<accession>A0A859DV03</accession>